<evidence type="ECO:0000313" key="2">
    <source>
        <dbReference type="Proteomes" id="UP000008204"/>
    </source>
</evidence>
<reference evidence="2" key="1">
    <citation type="journal article" date="2011" name="MBio">
        <title>Novel metabolic attributes of the genus Cyanothece, comprising a group of unicellular nitrogen-fixing Cyanobacteria.</title>
        <authorList>
            <person name="Bandyopadhyay A."/>
            <person name="Elvitigala T."/>
            <person name="Welsh E."/>
            <person name="Stockel J."/>
            <person name="Liberton M."/>
            <person name="Min H."/>
            <person name="Sherman L.A."/>
            <person name="Pakrasi H.B."/>
        </authorList>
    </citation>
    <scope>NUCLEOTIDE SEQUENCE [LARGE SCALE GENOMIC DNA]</scope>
    <source>
        <strain evidence="2">PCC 8801</strain>
    </source>
</reference>
<dbReference type="AlphaFoldDB" id="B7JZR9"/>
<dbReference type="KEGG" id="cyp:PCC8801_0935"/>
<proteinExistence type="predicted"/>
<protein>
    <submittedName>
        <fullName evidence="1">Uncharacterized protein</fullName>
    </submittedName>
</protein>
<dbReference type="EMBL" id="CP001287">
    <property type="protein sequence ID" value="ACK65012.1"/>
    <property type="molecule type" value="Genomic_DNA"/>
</dbReference>
<accession>B7JZR9</accession>
<name>B7JZR9_RIPO1</name>
<gene>
    <name evidence="1" type="ordered locus">PCC8801_0935</name>
</gene>
<keyword evidence="2" id="KW-1185">Reference proteome</keyword>
<dbReference type="Proteomes" id="UP000008204">
    <property type="component" value="Chromosome"/>
</dbReference>
<organism evidence="1 2">
    <name type="scientific">Rippkaea orientalis (strain PCC 8801 / RF-1)</name>
    <name type="common">Cyanothece sp. (strain PCC 8801)</name>
    <dbReference type="NCBI Taxonomy" id="41431"/>
    <lineage>
        <taxon>Bacteria</taxon>
        <taxon>Bacillati</taxon>
        <taxon>Cyanobacteriota</taxon>
        <taxon>Cyanophyceae</taxon>
        <taxon>Oscillatoriophycideae</taxon>
        <taxon>Chroococcales</taxon>
        <taxon>Aphanothecaceae</taxon>
        <taxon>Rippkaea</taxon>
        <taxon>Rippkaea orientalis</taxon>
    </lineage>
</organism>
<evidence type="ECO:0000313" key="1">
    <source>
        <dbReference type="EMBL" id="ACK65012.1"/>
    </source>
</evidence>
<dbReference type="HOGENOM" id="CLU_3134738_0_0_3"/>
<sequence length="49" mass="5409">MLNRLLFVSVVLSLLVPINVYALSSNTDNRQEISPPVVFDCESDPKGDC</sequence>